<proteinExistence type="predicted"/>
<name>A0A7T4A015_9MICO</name>
<evidence type="ECO:0000256" key="1">
    <source>
        <dbReference type="ARBA" id="ARBA00022676"/>
    </source>
</evidence>
<dbReference type="Pfam" id="PF13692">
    <property type="entry name" value="Glyco_trans_1_4"/>
    <property type="match status" value="1"/>
</dbReference>
<gene>
    <name evidence="4" type="ORF">I6H47_02080</name>
</gene>
<protein>
    <submittedName>
        <fullName evidence="4">Glycosyltransferase</fullName>
    </submittedName>
</protein>
<dbReference type="Proteomes" id="UP000595374">
    <property type="component" value="Chromosome"/>
</dbReference>
<reference evidence="4 5" key="1">
    <citation type="submission" date="2020-12" db="EMBL/GenBank/DDBJ databases">
        <title>FDA dAtabase for Regulatory Grade micrObial Sequences (FDA-ARGOS): Supporting development and validation of Infectious Disease Dx tests.</title>
        <authorList>
            <person name="Sproer C."/>
            <person name="Gronow S."/>
            <person name="Severitt S."/>
            <person name="Schroder I."/>
            <person name="Tallon L."/>
            <person name="Sadzewicz L."/>
            <person name="Zhao X."/>
            <person name="Boylan J."/>
            <person name="Ott S."/>
            <person name="Bowen H."/>
            <person name="Vavikolanu K."/>
            <person name="Mehta A."/>
            <person name="Aluvathingal J."/>
            <person name="Nadendla S."/>
            <person name="Lowell S."/>
            <person name="Myers T."/>
            <person name="Yan Y."/>
            <person name="Sichtig H."/>
        </authorList>
    </citation>
    <scope>NUCLEOTIDE SEQUENCE [LARGE SCALE GENOMIC DNA]</scope>
    <source>
        <strain evidence="4 5">FDAARGOS_990</strain>
    </source>
</reference>
<dbReference type="RefSeq" id="WP_198499843.1">
    <property type="nucleotide sequence ID" value="NZ_CP065989.1"/>
</dbReference>
<evidence type="ECO:0000259" key="3">
    <source>
        <dbReference type="Pfam" id="PF13579"/>
    </source>
</evidence>
<dbReference type="SUPFAM" id="SSF53756">
    <property type="entry name" value="UDP-Glycosyltransferase/glycogen phosphorylase"/>
    <property type="match status" value="1"/>
</dbReference>
<evidence type="ECO:0000313" key="4">
    <source>
        <dbReference type="EMBL" id="QQB14791.1"/>
    </source>
</evidence>
<feature type="domain" description="Glycosyltransferase subfamily 4-like N-terminal" evidence="3">
    <location>
        <begin position="19"/>
        <end position="143"/>
    </location>
</feature>
<evidence type="ECO:0000313" key="5">
    <source>
        <dbReference type="Proteomes" id="UP000595374"/>
    </source>
</evidence>
<dbReference type="GO" id="GO:0016757">
    <property type="term" value="F:glycosyltransferase activity"/>
    <property type="evidence" value="ECO:0007669"/>
    <property type="project" value="UniProtKB-KW"/>
</dbReference>
<dbReference type="EMBL" id="CP065989">
    <property type="protein sequence ID" value="QQB14791.1"/>
    <property type="molecule type" value="Genomic_DNA"/>
</dbReference>
<dbReference type="AlphaFoldDB" id="A0A7T4A015"/>
<dbReference type="PANTHER" id="PTHR12526:SF636">
    <property type="entry name" value="BLL3647 PROTEIN"/>
    <property type="match status" value="1"/>
</dbReference>
<keyword evidence="2 4" id="KW-0808">Transferase</keyword>
<dbReference type="InterPro" id="IPR028098">
    <property type="entry name" value="Glyco_trans_4-like_N"/>
</dbReference>
<accession>A0A7T4A015</accession>
<keyword evidence="1" id="KW-0328">Glycosyltransferase</keyword>
<evidence type="ECO:0000256" key="2">
    <source>
        <dbReference type="ARBA" id="ARBA00022679"/>
    </source>
</evidence>
<organism evidence="4 5">
    <name type="scientific">Brevibacterium casei</name>
    <dbReference type="NCBI Taxonomy" id="33889"/>
    <lineage>
        <taxon>Bacteria</taxon>
        <taxon>Bacillati</taxon>
        <taxon>Actinomycetota</taxon>
        <taxon>Actinomycetes</taxon>
        <taxon>Micrococcales</taxon>
        <taxon>Brevibacteriaceae</taxon>
        <taxon>Brevibacterium</taxon>
    </lineage>
</organism>
<sequence>MRIGLLASVGHMIDSFFPEIIASWTAAGHAVSTAAGTPTADGHGVVIAGLGRRPGPGMIAARAGLRSWVRDAGIDVVVTNSATASGLVRSASLDVPVVYFCHGLHWNTGARPADRMWQTVERSLLRRTSGIITINSDDHAWFAPHVEADRLLRLETGVGLDLERYAAAPALPVAGNRLELVWIGEFSPRKRPDLAVDVVAGLRAAGVDVRLRMLGDGPLRARITDRVRRLDLADAVTAHGFGTVVDALSGSHGLLHTAAWEGLPRVMLEAVAVGRRSYAFDVKGVRDIPEARLVTDRDSAALVTAIAEDWSTGRMTAPLAYDRSRLDSAETAESVRVFLETLVDRTSRPASSTAVGRGER</sequence>
<dbReference type="Pfam" id="PF13579">
    <property type="entry name" value="Glyco_trans_4_4"/>
    <property type="match status" value="1"/>
</dbReference>
<dbReference type="PANTHER" id="PTHR12526">
    <property type="entry name" value="GLYCOSYLTRANSFERASE"/>
    <property type="match status" value="1"/>
</dbReference>
<dbReference type="Gene3D" id="3.40.50.2000">
    <property type="entry name" value="Glycogen Phosphorylase B"/>
    <property type="match status" value="2"/>
</dbReference>